<evidence type="ECO:0000259" key="3">
    <source>
        <dbReference type="PROSITE" id="PS51272"/>
    </source>
</evidence>
<keyword evidence="5" id="KW-1185">Reference proteome</keyword>
<proteinExistence type="predicted"/>
<organism evidence="4 5">
    <name type="scientific">Bacillus selenitireducens (strain ATCC 700615 / DSM 15326 / MLS10)</name>
    <dbReference type="NCBI Taxonomy" id="439292"/>
    <lineage>
        <taxon>Bacteria</taxon>
        <taxon>Bacillati</taxon>
        <taxon>Bacillota</taxon>
        <taxon>Bacilli</taxon>
        <taxon>Bacillales</taxon>
        <taxon>Bacillaceae</taxon>
        <taxon>Salisediminibacterium</taxon>
    </lineage>
</organism>
<dbReference type="Proteomes" id="UP000000271">
    <property type="component" value="Chromosome"/>
</dbReference>
<evidence type="ECO:0000256" key="1">
    <source>
        <dbReference type="ARBA" id="ARBA00022729"/>
    </source>
</evidence>
<dbReference type="eggNOG" id="COG0737">
    <property type="taxonomic scope" value="Bacteria"/>
</dbReference>
<feature type="domain" description="SLH" evidence="3">
    <location>
        <begin position="153"/>
        <end position="213"/>
    </location>
</feature>
<evidence type="ECO:0000313" key="4">
    <source>
        <dbReference type="EMBL" id="ADI00539.1"/>
    </source>
</evidence>
<feature type="chain" id="PRO_5003091048" evidence="2">
    <location>
        <begin position="25"/>
        <end position="335"/>
    </location>
</feature>
<dbReference type="Pfam" id="PF00395">
    <property type="entry name" value="SLH"/>
    <property type="match status" value="3"/>
</dbReference>
<feature type="domain" description="SLH" evidence="3">
    <location>
        <begin position="89"/>
        <end position="152"/>
    </location>
</feature>
<dbReference type="InterPro" id="IPR051465">
    <property type="entry name" value="Cell_Envelope_Struct_Comp"/>
</dbReference>
<sequence length="335" mass="35847">MKQVKRRVIQAVAALTMAAGFSLAADEAEAGGFSDFNEGFTEHDRVMDLVEQGVIQGFGDGSFKPRESIYRRDTARMFQRALDLRAGEIGMPFSDVSPSAGYAEAVRANYGAEIFLGSTAGTFGPADRLTREQMASVITRAYGLQSSGGEVPLNDLDQASPTHVDDIRTLYENGVTTGRADGSFAPGAEINRHEFAIMVSRAQEAVSDRGPRMLGGTVTAVERNAIQAHTKPYGPNTITFDLSALPGSTRIDGGTIDVSGDGEIQFDNIPGYLNVPDRQDVETGTNRLAFIDVMGDNSFTMNVLRSGSSDSITVRGTFTGADGSETPVRVIVKLR</sequence>
<dbReference type="STRING" id="439292.Bsel_3057"/>
<keyword evidence="1 2" id="KW-0732">Signal</keyword>
<dbReference type="PANTHER" id="PTHR43308:SF5">
    <property type="entry name" value="S-LAYER PROTEIN _ PEPTIDOGLYCAN ENDO-BETA-N-ACETYLGLUCOSAMINIDASE"/>
    <property type="match status" value="1"/>
</dbReference>
<name>D6Y037_BACIE</name>
<reference evidence="4" key="1">
    <citation type="submission" date="2009-10" db="EMBL/GenBank/DDBJ databases">
        <title>Complete sequence of Bacillus selenitireducens MLS10.</title>
        <authorList>
            <consortium name="US DOE Joint Genome Institute"/>
            <person name="Lucas S."/>
            <person name="Copeland A."/>
            <person name="Lapidus A."/>
            <person name="Glavina del Rio T."/>
            <person name="Dalin E."/>
            <person name="Tice H."/>
            <person name="Bruce D."/>
            <person name="Goodwin L."/>
            <person name="Pitluck S."/>
            <person name="Sims D."/>
            <person name="Brettin T."/>
            <person name="Detter J.C."/>
            <person name="Han C."/>
            <person name="Larimer F."/>
            <person name="Land M."/>
            <person name="Hauser L."/>
            <person name="Kyrpides N."/>
            <person name="Ovchinnikova G."/>
            <person name="Stolz J."/>
        </authorList>
    </citation>
    <scope>NUCLEOTIDE SEQUENCE [LARGE SCALE GENOMIC DNA]</scope>
    <source>
        <strain evidence="4">MLS10</strain>
    </source>
</reference>
<dbReference type="OrthoDB" id="2753303at2"/>
<dbReference type="EMBL" id="CP001791">
    <property type="protein sequence ID" value="ADI00539.1"/>
    <property type="molecule type" value="Genomic_DNA"/>
</dbReference>
<evidence type="ECO:0000313" key="5">
    <source>
        <dbReference type="Proteomes" id="UP000000271"/>
    </source>
</evidence>
<dbReference type="AlphaFoldDB" id="D6Y037"/>
<dbReference type="InterPro" id="IPR001119">
    <property type="entry name" value="SLH_dom"/>
</dbReference>
<protein>
    <submittedName>
        <fullName evidence="4">S-layer domain protein</fullName>
    </submittedName>
</protein>
<dbReference type="HOGENOM" id="CLU_828093_0_0_9"/>
<dbReference type="PROSITE" id="PS51272">
    <property type="entry name" value="SLH"/>
    <property type="match status" value="3"/>
</dbReference>
<accession>D6Y037</accession>
<dbReference type="PANTHER" id="PTHR43308">
    <property type="entry name" value="OUTER MEMBRANE PROTEIN ALPHA-RELATED"/>
    <property type="match status" value="1"/>
</dbReference>
<gene>
    <name evidence="4" type="ordered locus">Bsel_3057</name>
</gene>
<dbReference type="RefSeq" id="WP_013173943.1">
    <property type="nucleotide sequence ID" value="NC_014219.1"/>
</dbReference>
<dbReference type="KEGG" id="bse:Bsel_3057"/>
<evidence type="ECO:0000256" key="2">
    <source>
        <dbReference type="SAM" id="SignalP"/>
    </source>
</evidence>
<feature type="domain" description="SLH" evidence="3">
    <location>
        <begin position="29"/>
        <end position="88"/>
    </location>
</feature>
<feature type="signal peptide" evidence="2">
    <location>
        <begin position="1"/>
        <end position="24"/>
    </location>
</feature>